<dbReference type="Pfam" id="PF09820">
    <property type="entry name" value="AAA-ATPase_like"/>
    <property type="match status" value="1"/>
</dbReference>
<accession>A0A378QG80</accession>
<dbReference type="EMBL" id="UGQC01000001">
    <property type="protein sequence ID" value="STY99758.1"/>
    <property type="molecule type" value="Genomic_DNA"/>
</dbReference>
<dbReference type="InterPro" id="IPR018631">
    <property type="entry name" value="AAA-ATPase-like_dom"/>
</dbReference>
<proteinExistence type="predicted"/>
<dbReference type="AlphaFoldDB" id="A0A378QG80"/>
<reference evidence="2 3" key="1">
    <citation type="submission" date="2018-06" db="EMBL/GenBank/DDBJ databases">
        <authorList>
            <consortium name="Pathogen Informatics"/>
            <person name="Doyle S."/>
        </authorList>
    </citation>
    <scope>NUCLEOTIDE SEQUENCE [LARGE SCALE GENOMIC DNA]</scope>
    <source>
        <strain evidence="2 3">NCTC7911</strain>
    </source>
</reference>
<dbReference type="Pfam" id="PF08011">
    <property type="entry name" value="PDDEXK_9"/>
    <property type="match status" value="1"/>
</dbReference>
<sequence>MTNTDQELTVAGRFGRIIRHCHISTGQKVVVLVDEYDKPILDNLMYPDKAIVIRDQMKEFYAVIKDSDKHIRFAMLTGVSKFSKINLFSGLNNLLDITLDEQFSELCGYTQAELESVFAPELCGVDLAELKRWYNGYNWTGESVYNPFDVLLFLNSNKKAFKPYWIETGNTTFLIDKLINEQVDLASLSNELANNHLLSSFEVGDISPIALMFQTGYLTIDEVNYGFAGETYTLKFPNMEVQSSLNQMMLNSYLGKKVNTLRNQSALYDSLLTHDIDGLLSGIKTFFASIPYNWHTNNNIAHYEGYWASVFYALFASLGFTTIAEDSTSQGSVHMALLIGNHVYVFEFKVISKKTNQPTGVALNQIHTKQYADKYRSKDKIIHKIGVEFNEKTKEVMFEVDKSSSEVF</sequence>
<keyword evidence="3" id="KW-1185">Reference proteome</keyword>
<protein>
    <submittedName>
        <fullName evidence="2">Predicted AAA-ATPase</fullName>
    </submittedName>
</protein>
<organism evidence="2 3">
    <name type="scientific">Moraxella lacunata</name>
    <dbReference type="NCBI Taxonomy" id="477"/>
    <lineage>
        <taxon>Bacteria</taxon>
        <taxon>Pseudomonadati</taxon>
        <taxon>Pseudomonadota</taxon>
        <taxon>Gammaproteobacteria</taxon>
        <taxon>Moraxellales</taxon>
        <taxon>Moraxellaceae</taxon>
        <taxon>Moraxella</taxon>
    </lineage>
</organism>
<dbReference type="PANTHER" id="PTHR34825">
    <property type="entry name" value="CONSERVED PROTEIN, WITH A WEAK D-GALACTARATE DEHYDRATASE/ALTRONATE HYDROLASE DOMAIN"/>
    <property type="match status" value="1"/>
</dbReference>
<gene>
    <name evidence="2" type="ORF">NCTC7911_01137</name>
</gene>
<dbReference type="Proteomes" id="UP000254107">
    <property type="component" value="Unassembled WGS sequence"/>
</dbReference>
<feature type="domain" description="AAA-ATPase-like" evidence="1">
    <location>
        <begin position="6"/>
        <end position="88"/>
    </location>
</feature>
<evidence type="ECO:0000259" key="1">
    <source>
        <dbReference type="Pfam" id="PF09820"/>
    </source>
</evidence>
<evidence type="ECO:0000313" key="3">
    <source>
        <dbReference type="Proteomes" id="UP000254107"/>
    </source>
</evidence>
<name>A0A378QG80_MORLA</name>
<dbReference type="InterPro" id="IPR012547">
    <property type="entry name" value="PDDEXK_9"/>
</dbReference>
<evidence type="ECO:0000313" key="2">
    <source>
        <dbReference type="EMBL" id="STY99758.1"/>
    </source>
</evidence>
<dbReference type="PANTHER" id="PTHR34825:SF1">
    <property type="entry name" value="AAA-ATPASE-LIKE DOMAIN-CONTAINING PROTEIN"/>
    <property type="match status" value="1"/>
</dbReference>